<dbReference type="InterPro" id="IPR031338">
    <property type="entry name" value="KDPG/KHG_AS_2"/>
</dbReference>
<protein>
    <submittedName>
        <fullName evidence="6">2-dehydro-3-deoxyphosphogluconate aldolase/(4S)-4-hydroxy-2-oxoglutarate aldolase</fullName>
    </submittedName>
</protein>
<evidence type="ECO:0000256" key="3">
    <source>
        <dbReference type="ARBA" id="ARBA00011233"/>
    </source>
</evidence>
<dbReference type="PANTHER" id="PTHR30246:SF1">
    <property type="entry name" value="2-DEHYDRO-3-DEOXY-6-PHOSPHOGALACTONATE ALDOLASE-RELATED"/>
    <property type="match status" value="1"/>
</dbReference>
<dbReference type="CDD" id="cd00452">
    <property type="entry name" value="KDPG_aldolase"/>
    <property type="match status" value="1"/>
</dbReference>
<comment type="similarity">
    <text evidence="2">Belongs to the KHG/KDPG aldolase family.</text>
</comment>
<dbReference type="Proteomes" id="UP000664701">
    <property type="component" value="Chromosome"/>
</dbReference>
<gene>
    <name evidence="6" type="ORF">DOK78_002937</name>
</gene>
<evidence type="ECO:0000256" key="2">
    <source>
        <dbReference type="ARBA" id="ARBA00006906"/>
    </source>
</evidence>
<dbReference type="InterPro" id="IPR000887">
    <property type="entry name" value="Aldlse_KDPG_KHG"/>
</dbReference>
<dbReference type="EMBL" id="CP147251">
    <property type="protein sequence ID" value="WYJ78280.1"/>
    <property type="molecule type" value="Genomic_DNA"/>
</dbReference>
<dbReference type="PROSITE" id="PS00160">
    <property type="entry name" value="ALDOLASE_KDPG_KHG_2"/>
    <property type="match status" value="1"/>
</dbReference>
<evidence type="ECO:0000256" key="4">
    <source>
        <dbReference type="ARBA" id="ARBA00023239"/>
    </source>
</evidence>
<dbReference type="Pfam" id="PF01081">
    <property type="entry name" value="Aldolase"/>
    <property type="match status" value="1"/>
</dbReference>
<reference evidence="6 7" key="1">
    <citation type="submission" date="2021-03" db="EMBL/GenBank/DDBJ databases">
        <authorList>
            <person name="Gilmore M.S."/>
            <person name="Schwartzman J."/>
            <person name="Van Tyne D."/>
            <person name="Martin M."/>
            <person name="Earl A.M."/>
            <person name="Manson A.L."/>
            <person name="Straub T."/>
            <person name="Salamzade R."/>
            <person name="Saavedra J."/>
            <person name="Lebreton F."/>
            <person name="Prichula J."/>
            <person name="Schaufler K."/>
            <person name="Gaca A."/>
            <person name="Sgardioli B."/>
            <person name="Wagenaar J."/>
            <person name="Strong T."/>
        </authorList>
    </citation>
    <scope>NUCLEOTIDE SEQUENCE [LARGE SCALE GENOMIC DNA]</scope>
    <source>
        <strain evidence="6 7">DIV2402</strain>
    </source>
</reference>
<accession>A0ABZ2SR87</accession>
<keyword evidence="5" id="KW-0119">Carbohydrate metabolism</keyword>
<name>A0ABZ2SR87_9ENTE</name>
<dbReference type="Gene3D" id="3.20.20.70">
    <property type="entry name" value="Aldolase class I"/>
    <property type="match status" value="1"/>
</dbReference>
<comment type="pathway">
    <text evidence="1">Carbohydrate acid metabolism.</text>
</comment>
<keyword evidence="7" id="KW-1185">Reference proteome</keyword>
<organism evidence="6 7">
    <name type="scientific">Candidatus Enterococcus lowellii</name>
    <dbReference type="NCBI Taxonomy" id="2230877"/>
    <lineage>
        <taxon>Bacteria</taxon>
        <taxon>Bacillati</taxon>
        <taxon>Bacillota</taxon>
        <taxon>Bacilli</taxon>
        <taxon>Lactobacillales</taxon>
        <taxon>Enterococcaceae</taxon>
        <taxon>Enterococcus</taxon>
    </lineage>
</organism>
<dbReference type="RefSeq" id="WP_207942132.1">
    <property type="nucleotide sequence ID" value="NZ_CP147251.1"/>
</dbReference>
<evidence type="ECO:0000256" key="1">
    <source>
        <dbReference type="ARBA" id="ARBA00004761"/>
    </source>
</evidence>
<sequence length="213" mass="23360">METFNLLEQLAEEKFLPLYTATSEKHLPLAKELLLKHQLHFIEITYRSSLASQAITELAKDSSLIVGAGTVRNLETLKEAIDSGASFIVTPGFSDEIVAYCVEKNIPIIPGAVTPSEIMRAASYGLNVVKFFPADMYGGLKSIQSLSGPFYDMKFVPTGGINQGNCRNFLSTPEILAVGGSFILSEKRIMKDNGKTADQKLATLIKIRNQNKK</sequence>
<comment type="subunit">
    <text evidence="3">Homotrimer.</text>
</comment>
<evidence type="ECO:0000313" key="6">
    <source>
        <dbReference type="EMBL" id="WYJ78280.1"/>
    </source>
</evidence>
<dbReference type="NCBIfam" id="TIGR01182">
    <property type="entry name" value="eda"/>
    <property type="match status" value="1"/>
</dbReference>
<evidence type="ECO:0000313" key="7">
    <source>
        <dbReference type="Proteomes" id="UP000664701"/>
    </source>
</evidence>
<dbReference type="InterPro" id="IPR013785">
    <property type="entry name" value="Aldolase_TIM"/>
</dbReference>
<evidence type="ECO:0000256" key="5">
    <source>
        <dbReference type="ARBA" id="ARBA00023277"/>
    </source>
</evidence>
<dbReference type="PANTHER" id="PTHR30246">
    <property type="entry name" value="2-KETO-3-DEOXY-6-PHOSPHOGLUCONATE ALDOLASE"/>
    <property type="match status" value="1"/>
</dbReference>
<proteinExistence type="inferred from homology"/>
<reference evidence="6 7" key="2">
    <citation type="submission" date="2024-03" db="EMBL/GenBank/DDBJ databases">
        <title>The Genome Sequence of Enterococcus sp. DIV2402.</title>
        <authorList>
            <consortium name="The Broad Institute Genomics Platform"/>
            <consortium name="The Broad Institute Microbial Omics Core"/>
            <consortium name="The Broad Institute Genomic Center for Infectious Diseases"/>
            <person name="Earl A."/>
            <person name="Manson A."/>
            <person name="Gilmore M."/>
            <person name="Schwartman J."/>
            <person name="Shea T."/>
            <person name="Abouelleil A."/>
            <person name="Cao P."/>
            <person name="Chapman S."/>
            <person name="Cusick C."/>
            <person name="Young S."/>
            <person name="Neafsey D."/>
            <person name="Nusbaum C."/>
            <person name="Birren B."/>
        </authorList>
    </citation>
    <scope>NUCLEOTIDE SEQUENCE [LARGE SCALE GENOMIC DNA]</scope>
    <source>
        <strain evidence="6 7">DIV2402</strain>
    </source>
</reference>
<keyword evidence="4" id="KW-0456">Lyase</keyword>
<dbReference type="SUPFAM" id="SSF51569">
    <property type="entry name" value="Aldolase"/>
    <property type="match status" value="1"/>
</dbReference>